<dbReference type="AlphaFoldDB" id="A0A401UEX5"/>
<keyword evidence="2" id="KW-1185">Reference proteome</keyword>
<reference evidence="1 2" key="1">
    <citation type="submission" date="2018-11" db="EMBL/GenBank/DDBJ databases">
        <title>Chryseotalea sanarue gen. nov., sp., nov., a member of the family Cytophagaceae, isolated from a brackish lake in Hamamatsu Japan.</title>
        <authorList>
            <person name="Maejima Y."/>
            <person name="Iino T."/>
            <person name="Muraguchi Y."/>
            <person name="Fukuda K."/>
            <person name="Ohkuma M."/>
            <person name="Moriuchi R."/>
            <person name="Dohra H."/>
            <person name="Kimbara K."/>
            <person name="Shintani M."/>
        </authorList>
    </citation>
    <scope>NUCLEOTIDE SEQUENCE [LARGE SCALE GENOMIC DNA]</scope>
    <source>
        <strain evidence="1 2">Ys</strain>
    </source>
</reference>
<sequence length="121" mass="13817">MTFYQTCLGGELTFQTVEDVPDEYQWPDTLNRMIMQTTLIKESFTLKASDLSYENTLVKGNAVTFMLNCATHEEVKSVMTKLLTGGVVIQDLNRTSDNAWLTSLMDRYGHYWTIFCHADGD</sequence>
<dbReference type="Gene3D" id="3.10.180.10">
    <property type="entry name" value="2,3-Dihydroxybiphenyl 1,2-Dioxygenase, domain 1"/>
    <property type="match status" value="1"/>
</dbReference>
<name>A0A401UEX5_9BACT</name>
<evidence type="ECO:0000313" key="2">
    <source>
        <dbReference type="Proteomes" id="UP000288227"/>
    </source>
</evidence>
<proteinExistence type="predicted"/>
<evidence type="ECO:0000313" key="1">
    <source>
        <dbReference type="EMBL" id="GCC53410.1"/>
    </source>
</evidence>
<accession>A0A401UEX5</accession>
<protein>
    <submittedName>
        <fullName evidence="1">VOC family protein</fullName>
    </submittedName>
</protein>
<dbReference type="SUPFAM" id="SSF54593">
    <property type="entry name" value="Glyoxalase/Bleomycin resistance protein/Dihydroxybiphenyl dioxygenase"/>
    <property type="match status" value="1"/>
</dbReference>
<comment type="caution">
    <text evidence="1">The sequence shown here is derived from an EMBL/GenBank/DDBJ whole genome shotgun (WGS) entry which is preliminary data.</text>
</comment>
<organism evidence="1 2">
    <name type="scientific">Chryseotalea sanaruensis</name>
    <dbReference type="NCBI Taxonomy" id="2482724"/>
    <lineage>
        <taxon>Bacteria</taxon>
        <taxon>Pseudomonadati</taxon>
        <taxon>Bacteroidota</taxon>
        <taxon>Cytophagia</taxon>
        <taxon>Cytophagales</taxon>
        <taxon>Chryseotaleaceae</taxon>
        <taxon>Chryseotalea</taxon>
    </lineage>
</organism>
<dbReference type="Proteomes" id="UP000288227">
    <property type="component" value="Unassembled WGS sequence"/>
</dbReference>
<dbReference type="EMBL" id="BHXQ01000007">
    <property type="protein sequence ID" value="GCC53410.1"/>
    <property type="molecule type" value="Genomic_DNA"/>
</dbReference>
<dbReference type="InterPro" id="IPR029068">
    <property type="entry name" value="Glyas_Bleomycin-R_OHBP_Dase"/>
</dbReference>
<gene>
    <name evidence="1" type="ORF">SanaruYs_36540</name>
</gene>